<proteinExistence type="predicted"/>
<dbReference type="InterPro" id="IPR017136">
    <property type="entry name" value="UCP037205"/>
</dbReference>
<evidence type="ECO:0000313" key="1">
    <source>
        <dbReference type="EMBL" id="SDI15491.1"/>
    </source>
</evidence>
<accession>A0A1G8I9Q8</accession>
<keyword evidence="2" id="KW-1185">Reference proteome</keyword>
<dbReference type="PANTHER" id="PTHR37463:SF1">
    <property type="entry name" value="DUF2256 DOMAIN-CONTAINING PROTEIN"/>
    <property type="match status" value="1"/>
</dbReference>
<dbReference type="AlphaFoldDB" id="A0A1G8I9Q8"/>
<dbReference type="PANTHER" id="PTHR37463">
    <property type="entry name" value="GSL3115 PROTEIN"/>
    <property type="match status" value="1"/>
</dbReference>
<organism evidence="1 2">
    <name type="scientific">Lutimaribacter saemankumensis</name>
    <dbReference type="NCBI Taxonomy" id="490829"/>
    <lineage>
        <taxon>Bacteria</taxon>
        <taxon>Pseudomonadati</taxon>
        <taxon>Pseudomonadota</taxon>
        <taxon>Alphaproteobacteria</taxon>
        <taxon>Rhodobacterales</taxon>
        <taxon>Roseobacteraceae</taxon>
        <taxon>Lutimaribacter</taxon>
    </lineage>
</organism>
<dbReference type="EMBL" id="FNEB01000001">
    <property type="protein sequence ID" value="SDI15491.1"/>
    <property type="molecule type" value="Genomic_DNA"/>
</dbReference>
<dbReference type="Pfam" id="PF10013">
    <property type="entry name" value="DUF2256"/>
    <property type="match status" value="1"/>
</dbReference>
<dbReference type="STRING" id="490829.SAMN05421850_101824"/>
<gene>
    <name evidence="1" type="ORF">SAMN05421850_101824</name>
</gene>
<protein>
    <recommendedName>
        <fullName evidence="3">DUF2256 domain-containing protein</fullName>
    </recommendedName>
</protein>
<sequence length="53" mass="6518">MSRMRRKGDLPTKVCATCGRPFAWRKKWARVWDEVRFCSERCRREKGRTDEKR</sequence>
<dbReference type="PIRSF" id="PIRSF037205">
    <property type="entry name" value="UCP037205"/>
    <property type="match status" value="1"/>
</dbReference>
<evidence type="ECO:0000313" key="2">
    <source>
        <dbReference type="Proteomes" id="UP000199340"/>
    </source>
</evidence>
<dbReference type="RefSeq" id="WP_175491389.1">
    <property type="nucleotide sequence ID" value="NZ_FNEB01000001.1"/>
</dbReference>
<dbReference type="Proteomes" id="UP000199340">
    <property type="component" value="Unassembled WGS sequence"/>
</dbReference>
<evidence type="ECO:0008006" key="3">
    <source>
        <dbReference type="Google" id="ProtNLM"/>
    </source>
</evidence>
<name>A0A1G8I9Q8_9RHOB</name>
<reference evidence="1 2" key="1">
    <citation type="submission" date="2016-10" db="EMBL/GenBank/DDBJ databases">
        <authorList>
            <person name="de Groot N.N."/>
        </authorList>
    </citation>
    <scope>NUCLEOTIDE SEQUENCE [LARGE SCALE GENOMIC DNA]</scope>
    <source>
        <strain evidence="1 2">DSM 28010</strain>
    </source>
</reference>